<feature type="transmembrane region" description="Helical" evidence="1">
    <location>
        <begin position="65"/>
        <end position="83"/>
    </location>
</feature>
<accession>A0A270B7V5</accession>
<feature type="transmembrane region" description="Helical" evidence="1">
    <location>
        <begin position="215"/>
        <end position="239"/>
    </location>
</feature>
<feature type="transmembrane region" description="Helical" evidence="1">
    <location>
        <begin position="121"/>
        <end position="140"/>
    </location>
</feature>
<dbReference type="EMBL" id="NDFP01000014">
    <property type="protein sequence ID" value="PAL21125.1"/>
    <property type="molecule type" value="Genomic_DNA"/>
</dbReference>
<feature type="transmembrane region" description="Helical" evidence="1">
    <location>
        <begin position="21"/>
        <end position="45"/>
    </location>
</feature>
<gene>
    <name evidence="2" type="ORF">B9K05_11400</name>
</gene>
<reference evidence="2 3" key="1">
    <citation type="submission" date="2017-04" db="EMBL/GenBank/DDBJ databases">
        <title>Kefir bacterial isolates.</title>
        <authorList>
            <person name="Kim Y."/>
            <person name="Blasche S."/>
            <person name="Patil K.R."/>
        </authorList>
    </citation>
    <scope>NUCLEOTIDE SEQUENCE [LARGE SCALE GENOMIC DNA]</scope>
    <source>
        <strain evidence="2 3">KR-2</strain>
    </source>
</reference>
<proteinExistence type="predicted"/>
<dbReference type="OrthoDB" id="270162at2"/>
<sequence length="243" mass="26588">MLFQELEKRNFVMNRRLGSSLAMIAGAINVAGFMEFGYYCANMTGNASALALNLQKGALQEGLRALELGGSFVLGAVICTILVNIGHRQRWPAKYVFSILLEAGLLALMGLVNAIRGFDQASFFPAFTLAFLMGLQNATVTRISGSVVRTTHITGMMTDLGIEIADLLDSWRYNVSNEHRSSIKQRLWLHLQIIGSFVVGGVIGAFVYYDRPTYFFLITASLLAGSAILGSITNATAWFSRKN</sequence>
<evidence type="ECO:0000313" key="3">
    <source>
        <dbReference type="Proteomes" id="UP000216033"/>
    </source>
</evidence>
<dbReference type="AlphaFoldDB" id="A0A270B7V5"/>
<keyword evidence="3" id="KW-1185">Reference proteome</keyword>
<protein>
    <submittedName>
        <fullName evidence="2">DUF1275 family protein</fullName>
    </submittedName>
</protein>
<name>A0A270B7V5_9PROT</name>
<dbReference type="PANTHER" id="PTHR37314">
    <property type="entry name" value="SLR0142 PROTEIN"/>
    <property type="match status" value="1"/>
</dbReference>
<feature type="transmembrane region" description="Helical" evidence="1">
    <location>
        <begin position="95"/>
        <end position="115"/>
    </location>
</feature>
<keyword evidence="1" id="KW-0812">Transmembrane</keyword>
<dbReference type="PANTHER" id="PTHR37314:SF4">
    <property type="entry name" value="UPF0700 TRANSMEMBRANE PROTEIN YOAK"/>
    <property type="match status" value="1"/>
</dbReference>
<dbReference type="Proteomes" id="UP000216033">
    <property type="component" value="Unassembled WGS sequence"/>
</dbReference>
<evidence type="ECO:0000256" key="1">
    <source>
        <dbReference type="SAM" id="Phobius"/>
    </source>
</evidence>
<dbReference type="RefSeq" id="WP_095351782.1">
    <property type="nucleotide sequence ID" value="NZ_NDFO01000015.1"/>
</dbReference>
<dbReference type="Pfam" id="PF06912">
    <property type="entry name" value="DUF1275"/>
    <property type="match status" value="1"/>
</dbReference>
<comment type="caution">
    <text evidence="2">The sequence shown here is derived from an EMBL/GenBank/DDBJ whole genome shotgun (WGS) entry which is preliminary data.</text>
</comment>
<feature type="transmembrane region" description="Helical" evidence="1">
    <location>
        <begin position="187"/>
        <end position="209"/>
    </location>
</feature>
<keyword evidence="1" id="KW-0472">Membrane</keyword>
<organism evidence="2 3">
    <name type="scientific">Acetobacter syzygii</name>
    <dbReference type="NCBI Taxonomy" id="146476"/>
    <lineage>
        <taxon>Bacteria</taxon>
        <taxon>Pseudomonadati</taxon>
        <taxon>Pseudomonadota</taxon>
        <taxon>Alphaproteobacteria</taxon>
        <taxon>Acetobacterales</taxon>
        <taxon>Acetobacteraceae</taxon>
        <taxon>Acetobacter</taxon>
    </lineage>
</organism>
<dbReference type="InterPro" id="IPR010699">
    <property type="entry name" value="DUF1275"/>
</dbReference>
<evidence type="ECO:0000313" key="2">
    <source>
        <dbReference type="EMBL" id="PAL21125.1"/>
    </source>
</evidence>
<keyword evidence="1" id="KW-1133">Transmembrane helix</keyword>